<evidence type="ECO:0000313" key="2">
    <source>
        <dbReference type="EMBL" id="WAA13507.1"/>
    </source>
</evidence>
<evidence type="ECO:0000256" key="1">
    <source>
        <dbReference type="SAM" id="Phobius"/>
    </source>
</evidence>
<reference evidence="2" key="1">
    <citation type="submission" date="2022-09" db="EMBL/GenBank/DDBJ databases">
        <title>Complete Genomes of Fervidibacillus albus and Fervidibacillus halotolerans isolated from tidal flat sediments.</title>
        <authorList>
            <person name="Kwon K.K."/>
            <person name="Yang S.-H."/>
            <person name="Park M.J."/>
            <person name="Oh H.-M."/>
        </authorList>
    </citation>
    <scope>NUCLEOTIDE SEQUENCE</scope>
    <source>
        <strain evidence="2">MEBiC13594</strain>
    </source>
</reference>
<evidence type="ECO:0000313" key="3">
    <source>
        <dbReference type="Proteomes" id="UP001164726"/>
    </source>
</evidence>
<proteinExistence type="predicted"/>
<dbReference type="Proteomes" id="UP001164726">
    <property type="component" value="Chromosome"/>
</dbReference>
<organism evidence="2 3">
    <name type="scientific">Fervidibacillus halotolerans</name>
    <dbReference type="NCBI Taxonomy" id="2980027"/>
    <lineage>
        <taxon>Bacteria</taxon>
        <taxon>Bacillati</taxon>
        <taxon>Bacillota</taxon>
        <taxon>Bacilli</taxon>
        <taxon>Bacillales</taxon>
        <taxon>Bacillaceae</taxon>
        <taxon>Fervidibacillus</taxon>
    </lineage>
</organism>
<protein>
    <submittedName>
        <fullName evidence="2">Uncharacterized protein</fullName>
    </submittedName>
</protein>
<accession>A0A9E8M200</accession>
<dbReference type="EMBL" id="CP106877">
    <property type="protein sequence ID" value="WAA13507.1"/>
    <property type="molecule type" value="Genomic_DNA"/>
</dbReference>
<feature type="transmembrane region" description="Helical" evidence="1">
    <location>
        <begin position="12"/>
        <end position="32"/>
    </location>
</feature>
<dbReference type="AlphaFoldDB" id="A0A9E8M200"/>
<keyword evidence="1" id="KW-0472">Membrane</keyword>
<gene>
    <name evidence="2" type="ORF">OE105_05200</name>
</gene>
<dbReference type="RefSeq" id="WP_275421680.1">
    <property type="nucleotide sequence ID" value="NZ_CP106877.1"/>
</dbReference>
<sequence length="60" mass="7086">MLIQRLWERYSYVILLLIVTFICGLLSVHLLTKNESNTNMEKERVEMQIVDNSLNSNPFD</sequence>
<keyword evidence="1" id="KW-0812">Transmembrane</keyword>
<dbReference type="KEGG" id="fhl:OE105_05200"/>
<keyword evidence="3" id="KW-1185">Reference proteome</keyword>
<keyword evidence="1" id="KW-1133">Transmembrane helix</keyword>
<name>A0A9E8M200_9BACI</name>